<proteinExistence type="predicted"/>
<protein>
    <submittedName>
        <fullName evidence="4">TatD family hydrolase</fullName>
    </submittedName>
</protein>
<feature type="binding site" evidence="3">
    <location>
        <position position="128"/>
    </location>
    <ligand>
        <name>a divalent metal cation</name>
        <dbReference type="ChEBI" id="CHEBI:60240"/>
        <label>2</label>
    </ligand>
</feature>
<dbReference type="EMBL" id="JACRTG010000008">
    <property type="protein sequence ID" value="MBC8587293.1"/>
    <property type="molecule type" value="Genomic_DNA"/>
</dbReference>
<evidence type="ECO:0000313" key="4">
    <source>
        <dbReference type="EMBL" id="MBC8587293.1"/>
    </source>
</evidence>
<dbReference type="Pfam" id="PF01026">
    <property type="entry name" value="TatD_DNase"/>
    <property type="match status" value="1"/>
</dbReference>
<evidence type="ECO:0000256" key="3">
    <source>
        <dbReference type="PIRSR" id="PIRSR005902-1"/>
    </source>
</evidence>
<dbReference type="PANTHER" id="PTHR46124">
    <property type="entry name" value="D-AMINOACYL-TRNA DEACYLASE"/>
    <property type="match status" value="1"/>
</dbReference>
<feature type="binding site" evidence="3">
    <location>
        <position position="204"/>
    </location>
    <ligand>
        <name>a divalent metal cation</name>
        <dbReference type="ChEBI" id="CHEBI:60240"/>
        <label>1</label>
    </ligand>
</feature>
<name>A0A926IK33_9FIRM</name>
<comment type="caution">
    <text evidence="4">The sequence shown here is derived from an EMBL/GenBank/DDBJ whole genome shotgun (WGS) entry which is preliminary data.</text>
</comment>
<feature type="binding site" evidence="3">
    <location>
        <position position="8"/>
    </location>
    <ligand>
        <name>a divalent metal cation</name>
        <dbReference type="ChEBI" id="CHEBI:60240"/>
        <label>1</label>
    </ligand>
</feature>
<dbReference type="GO" id="GO:0016788">
    <property type="term" value="F:hydrolase activity, acting on ester bonds"/>
    <property type="evidence" value="ECO:0007669"/>
    <property type="project" value="InterPro"/>
</dbReference>
<dbReference type="CDD" id="cd01310">
    <property type="entry name" value="TatD_DNAse"/>
    <property type="match status" value="1"/>
</dbReference>
<dbReference type="PROSITE" id="PS01091">
    <property type="entry name" value="TATD_3"/>
    <property type="match status" value="1"/>
</dbReference>
<keyword evidence="1 3" id="KW-0479">Metal-binding</keyword>
<sequence>MFIDSHAHLDDNRFDADRDLLIRDLKTNGIDIVVNIGADLESSINSVELSKRHENIYASVGIHPHSADEMNDNTLRKIRELAQNEKVVAIGEIGLDYYYDNSPRDIQRECFKQQLELAKEVNLPVVIHSREASQETFDIIQEAQDVRLRGVMHCYSGSVEMAEEYINKLGFYISIGGPVTFKNSRIVKEVVKSIPLDKLLIETDCPYLTPEPYRGKRNEPMFVKYTALEIAKLREITVEQLAEATSRNAKALFNIE</sequence>
<dbReference type="PANTHER" id="PTHR46124:SF2">
    <property type="entry name" value="D-AMINOACYL-TRNA DEACYLASE"/>
    <property type="match status" value="1"/>
</dbReference>
<dbReference type="PROSITE" id="PS01137">
    <property type="entry name" value="TATD_1"/>
    <property type="match status" value="1"/>
</dbReference>
<keyword evidence="2 4" id="KW-0378">Hydrolase</keyword>
<dbReference type="InterPro" id="IPR001130">
    <property type="entry name" value="TatD-like"/>
</dbReference>
<dbReference type="RefSeq" id="WP_262428763.1">
    <property type="nucleotide sequence ID" value="NZ_JACRTG010000008.1"/>
</dbReference>
<dbReference type="GO" id="GO:0004536">
    <property type="term" value="F:DNA nuclease activity"/>
    <property type="evidence" value="ECO:0007669"/>
    <property type="project" value="InterPro"/>
</dbReference>
<reference evidence="4" key="1">
    <citation type="submission" date="2020-08" db="EMBL/GenBank/DDBJ databases">
        <title>Genome public.</title>
        <authorList>
            <person name="Liu C."/>
            <person name="Sun Q."/>
        </authorList>
    </citation>
    <scope>NUCLEOTIDE SEQUENCE</scope>
    <source>
        <strain evidence="4">BX21</strain>
    </source>
</reference>
<evidence type="ECO:0000313" key="5">
    <source>
        <dbReference type="Proteomes" id="UP000601171"/>
    </source>
</evidence>
<dbReference type="Proteomes" id="UP000601171">
    <property type="component" value="Unassembled WGS sequence"/>
</dbReference>
<dbReference type="Gene3D" id="3.20.20.140">
    <property type="entry name" value="Metal-dependent hydrolases"/>
    <property type="match status" value="1"/>
</dbReference>
<gene>
    <name evidence="4" type="ORF">H8707_03430</name>
</gene>
<dbReference type="NCBIfam" id="TIGR00010">
    <property type="entry name" value="YchF/TatD family DNA exonuclease"/>
    <property type="match status" value="1"/>
</dbReference>
<evidence type="ECO:0000256" key="2">
    <source>
        <dbReference type="ARBA" id="ARBA00022801"/>
    </source>
</evidence>
<keyword evidence="5" id="KW-1185">Reference proteome</keyword>
<feature type="binding site" evidence="3">
    <location>
        <position position="92"/>
    </location>
    <ligand>
        <name>a divalent metal cation</name>
        <dbReference type="ChEBI" id="CHEBI:60240"/>
        <label>1</label>
    </ligand>
</feature>
<feature type="binding site" evidence="3">
    <location>
        <position position="153"/>
    </location>
    <ligand>
        <name>a divalent metal cation</name>
        <dbReference type="ChEBI" id="CHEBI:60240"/>
        <label>2</label>
    </ligand>
</feature>
<dbReference type="GO" id="GO:0046872">
    <property type="term" value="F:metal ion binding"/>
    <property type="evidence" value="ECO:0007669"/>
    <property type="project" value="UniProtKB-KW"/>
</dbReference>
<dbReference type="GO" id="GO:0005829">
    <property type="term" value="C:cytosol"/>
    <property type="evidence" value="ECO:0007669"/>
    <property type="project" value="TreeGrafter"/>
</dbReference>
<dbReference type="PIRSF" id="PIRSF005902">
    <property type="entry name" value="DNase_TatD"/>
    <property type="match status" value="1"/>
</dbReference>
<feature type="binding site" evidence="3">
    <location>
        <position position="6"/>
    </location>
    <ligand>
        <name>a divalent metal cation</name>
        <dbReference type="ChEBI" id="CHEBI:60240"/>
        <label>1</label>
    </ligand>
</feature>
<accession>A0A926IK33</accession>
<dbReference type="SUPFAM" id="SSF51556">
    <property type="entry name" value="Metallo-dependent hydrolases"/>
    <property type="match status" value="1"/>
</dbReference>
<dbReference type="AlphaFoldDB" id="A0A926IK33"/>
<dbReference type="InterPro" id="IPR015991">
    <property type="entry name" value="TatD/YcfH-like"/>
</dbReference>
<organism evidence="4 5">
    <name type="scientific">Paratissierella segnis</name>
    <dbReference type="NCBI Taxonomy" id="2763679"/>
    <lineage>
        <taxon>Bacteria</taxon>
        <taxon>Bacillati</taxon>
        <taxon>Bacillota</taxon>
        <taxon>Tissierellia</taxon>
        <taxon>Tissierellales</taxon>
        <taxon>Tissierellaceae</taxon>
        <taxon>Paratissierella</taxon>
    </lineage>
</organism>
<dbReference type="FunFam" id="3.20.20.140:FF:000005">
    <property type="entry name" value="TatD family hydrolase"/>
    <property type="match status" value="1"/>
</dbReference>
<dbReference type="InterPro" id="IPR018228">
    <property type="entry name" value="DNase_TatD-rel_CS"/>
</dbReference>
<dbReference type="InterPro" id="IPR032466">
    <property type="entry name" value="Metal_Hydrolase"/>
</dbReference>
<evidence type="ECO:0000256" key="1">
    <source>
        <dbReference type="ARBA" id="ARBA00022723"/>
    </source>
</evidence>